<keyword evidence="1" id="KW-0378">Hydrolase</keyword>
<dbReference type="Pfam" id="PF12706">
    <property type="entry name" value="Lactamase_B_2"/>
    <property type="match status" value="1"/>
</dbReference>
<evidence type="ECO:0000313" key="1">
    <source>
        <dbReference type="EMBL" id="AMB99515.1"/>
    </source>
</evidence>
<accession>A0A0X8FLJ3</accession>
<dbReference type="PANTHER" id="PTHR47619:SF1">
    <property type="entry name" value="EXODEOXYRIBONUCLEASE WALJ"/>
    <property type="match status" value="1"/>
</dbReference>
<evidence type="ECO:0000313" key="2">
    <source>
        <dbReference type="Proteomes" id="UP000062260"/>
    </source>
</evidence>
<dbReference type="RefSeq" id="WP_067979410.1">
    <property type="nucleotide sequence ID" value="NZ_CP014163.1"/>
</dbReference>
<gene>
    <name evidence="1" type="ORF">AWM75_05670</name>
</gene>
<dbReference type="STRING" id="128944.AWM75_05670"/>
<dbReference type="Gene3D" id="3.60.15.10">
    <property type="entry name" value="Ribonuclease Z/Hydroxyacylglutathione hydrolase-like"/>
    <property type="match status" value="1"/>
</dbReference>
<reference evidence="1 2" key="1">
    <citation type="journal article" date="2016" name="Genome Announc.">
        <title>Complete Genome Sequences of Aerococcus christensenii CCUG 28831T, Aerococcus sanguinicola CCUG 43001T, Aerococcus urinae CCUG 36881T, Aerococcus urinaeequi CCUG 28094T, Aerococcus urinaehominis CCUG 42038 BT, and Aerococcus viridans CCUG 4311T.</title>
        <authorList>
            <person name="Carkaci D."/>
            <person name="Dargis R."/>
            <person name="Nielsen X.C."/>
            <person name="Skovgaard O."/>
            <person name="Fuursted K."/>
            <person name="Christensen J.J."/>
        </authorList>
    </citation>
    <scope>NUCLEOTIDE SEQUENCE [LARGE SCALE GENOMIC DNA]</scope>
    <source>
        <strain evidence="1 2">CCUG42038B</strain>
    </source>
</reference>
<dbReference type="KEGG" id="auh:AWM75_05670"/>
<proteinExistence type="predicted"/>
<dbReference type="Proteomes" id="UP000062260">
    <property type="component" value="Chromosome"/>
</dbReference>
<dbReference type="CDD" id="cd07733">
    <property type="entry name" value="YycJ-like_MBL-fold"/>
    <property type="match status" value="1"/>
</dbReference>
<dbReference type="OrthoDB" id="9781189at2"/>
<dbReference type="SUPFAM" id="SSF56281">
    <property type="entry name" value="Metallo-hydrolase/oxidoreductase"/>
    <property type="match status" value="1"/>
</dbReference>
<dbReference type="InterPro" id="IPR052533">
    <property type="entry name" value="WalJ/YycJ-like"/>
</dbReference>
<dbReference type="InterPro" id="IPR001279">
    <property type="entry name" value="Metallo-B-lactamas"/>
</dbReference>
<organism evidence="1 2">
    <name type="scientific">Aerococcus urinaehominis</name>
    <dbReference type="NCBI Taxonomy" id="128944"/>
    <lineage>
        <taxon>Bacteria</taxon>
        <taxon>Bacillati</taxon>
        <taxon>Bacillota</taxon>
        <taxon>Bacilli</taxon>
        <taxon>Lactobacillales</taxon>
        <taxon>Aerococcaceae</taxon>
        <taxon>Aerococcus</taxon>
    </lineage>
</organism>
<dbReference type="PANTHER" id="PTHR47619">
    <property type="entry name" value="METALLO-HYDROLASE YYCJ-RELATED"/>
    <property type="match status" value="1"/>
</dbReference>
<dbReference type="EMBL" id="CP014163">
    <property type="protein sequence ID" value="AMB99515.1"/>
    <property type="molecule type" value="Genomic_DNA"/>
</dbReference>
<reference evidence="2" key="2">
    <citation type="submission" date="2016-01" db="EMBL/GenBank/DDBJ databases">
        <title>Six Aerococcus type strain genome sequencing and assembly using PacBio and Illumina Hiseq.</title>
        <authorList>
            <person name="Carkaci D."/>
            <person name="Dargis R."/>
            <person name="Nielsen X.C."/>
            <person name="Skovgaard O."/>
            <person name="Fuursted K."/>
            <person name="Christensen J.J."/>
        </authorList>
    </citation>
    <scope>NUCLEOTIDE SEQUENCE [LARGE SCALE GENOMIC DNA]</scope>
    <source>
        <strain evidence="2">CCUG42038B</strain>
    </source>
</reference>
<sequence length="271" mass="30376">MEISPASFDMRVSMLGSGSTGNCTYIETPKRKVLVDAGFSGSKIKAMLAKIDRDINDIDSLFITHEHSDHIKGLGVLARKYDIDLYANQATWAAIGDKCGKIDNQQKHIMEMGDMLALDDLDIMSYGVSHDAAEPQFYAFQNNGKQFAILTDTGYVSQKLSDLLTNCDAYLVESNHDLDMLRMGRYPWRLKQRILSDEGHLSNEAVALALTDMVGDKTKRVYLGHLSKENNMKVLANQTCEQILYQNDTGVNQSFFLEDTDPEEPTALYQL</sequence>
<keyword evidence="2" id="KW-1185">Reference proteome</keyword>
<dbReference type="GO" id="GO:0016787">
    <property type="term" value="F:hydrolase activity"/>
    <property type="evidence" value="ECO:0007669"/>
    <property type="project" value="UniProtKB-KW"/>
</dbReference>
<dbReference type="AlphaFoldDB" id="A0A0X8FLJ3"/>
<dbReference type="InterPro" id="IPR036866">
    <property type="entry name" value="RibonucZ/Hydroxyglut_hydro"/>
</dbReference>
<dbReference type="SMART" id="SM00849">
    <property type="entry name" value="Lactamase_B"/>
    <property type="match status" value="1"/>
</dbReference>
<dbReference type="InterPro" id="IPR058121">
    <property type="entry name" value="WalJ/YycJ"/>
</dbReference>
<protein>
    <submittedName>
        <fullName evidence="1">Metallohydrolase</fullName>
    </submittedName>
</protein>
<name>A0A0X8FLJ3_9LACT</name>